<dbReference type="AlphaFoldDB" id="A0A074Z3V8"/>
<dbReference type="RefSeq" id="XP_009174504.1">
    <property type="nucleotide sequence ID" value="XM_009176240.1"/>
</dbReference>
<dbReference type="Proteomes" id="UP000054324">
    <property type="component" value="Unassembled WGS sequence"/>
</dbReference>
<dbReference type="CTD" id="20324171"/>
<evidence type="ECO:0000313" key="3">
    <source>
        <dbReference type="Proteomes" id="UP000054324"/>
    </source>
</evidence>
<evidence type="ECO:0000256" key="1">
    <source>
        <dbReference type="SAM" id="MobiDB-lite"/>
    </source>
</evidence>
<evidence type="ECO:0000313" key="2">
    <source>
        <dbReference type="EMBL" id="KER21766.1"/>
    </source>
</evidence>
<name>A0A074Z3V8_OPIVI</name>
<dbReference type="KEGG" id="ovi:T265_10003"/>
<accession>A0A074Z3V8</accession>
<gene>
    <name evidence="2" type="ORF">T265_10003</name>
</gene>
<proteinExistence type="predicted"/>
<feature type="compositionally biased region" description="Polar residues" evidence="1">
    <location>
        <begin position="91"/>
        <end position="106"/>
    </location>
</feature>
<protein>
    <submittedName>
        <fullName evidence="2">Uncharacterized protein</fullName>
    </submittedName>
</protein>
<feature type="compositionally biased region" description="Basic and acidic residues" evidence="1">
    <location>
        <begin position="79"/>
        <end position="88"/>
    </location>
</feature>
<feature type="region of interest" description="Disordered" evidence="1">
    <location>
        <begin position="1"/>
        <end position="37"/>
    </location>
</feature>
<reference evidence="2 3" key="1">
    <citation type="submission" date="2013-11" db="EMBL/GenBank/DDBJ databases">
        <title>Opisthorchis viverrini - life in the bile duct.</title>
        <authorList>
            <person name="Young N.D."/>
            <person name="Nagarajan N."/>
            <person name="Lin S.J."/>
            <person name="Korhonen P.K."/>
            <person name="Jex A.R."/>
            <person name="Hall R.S."/>
            <person name="Safavi-Hemami H."/>
            <person name="Kaewkong W."/>
            <person name="Bertrand D."/>
            <person name="Gao S."/>
            <person name="Seet Q."/>
            <person name="Wongkham S."/>
            <person name="Teh B.T."/>
            <person name="Wongkham C."/>
            <person name="Intapan P.M."/>
            <person name="Maleewong W."/>
            <person name="Yang X."/>
            <person name="Hu M."/>
            <person name="Wang Z."/>
            <person name="Hofmann A."/>
            <person name="Sternberg P.W."/>
            <person name="Tan P."/>
            <person name="Wang J."/>
            <person name="Gasser R.B."/>
        </authorList>
    </citation>
    <scope>NUCLEOTIDE SEQUENCE [LARGE SCALE GENOMIC DNA]</scope>
</reference>
<feature type="region of interest" description="Disordered" evidence="1">
    <location>
        <begin position="67"/>
        <end position="106"/>
    </location>
</feature>
<keyword evidence="3" id="KW-1185">Reference proteome</keyword>
<sequence length="106" mass="11963">MSVDKLNTSNSQVMDNMRTSDILMHPEDNGGPEDAGASELVLQRPLFTIGQNYQNITIFKEIYTLANQQTGRQRPCQRRSSERPESRRHASQSANRTTTTVPAQIE</sequence>
<dbReference type="GeneID" id="20324171"/>
<dbReference type="EMBL" id="KL596943">
    <property type="protein sequence ID" value="KER21766.1"/>
    <property type="molecule type" value="Genomic_DNA"/>
</dbReference>
<feature type="compositionally biased region" description="Polar residues" evidence="1">
    <location>
        <begin position="1"/>
        <end position="19"/>
    </location>
</feature>
<organism evidence="2 3">
    <name type="scientific">Opisthorchis viverrini</name>
    <name type="common">Southeast Asian liver fluke</name>
    <dbReference type="NCBI Taxonomy" id="6198"/>
    <lineage>
        <taxon>Eukaryota</taxon>
        <taxon>Metazoa</taxon>
        <taxon>Spiralia</taxon>
        <taxon>Lophotrochozoa</taxon>
        <taxon>Platyhelminthes</taxon>
        <taxon>Trematoda</taxon>
        <taxon>Digenea</taxon>
        <taxon>Opisthorchiida</taxon>
        <taxon>Opisthorchiata</taxon>
        <taxon>Opisthorchiidae</taxon>
        <taxon>Opisthorchis</taxon>
    </lineage>
</organism>